<evidence type="ECO:0000313" key="3">
    <source>
        <dbReference type="EMBL" id="KAG2197101.1"/>
    </source>
</evidence>
<organism evidence="3 4">
    <name type="scientific">Mucor plumbeus</name>
    <dbReference type="NCBI Taxonomy" id="97098"/>
    <lineage>
        <taxon>Eukaryota</taxon>
        <taxon>Fungi</taxon>
        <taxon>Fungi incertae sedis</taxon>
        <taxon>Mucoromycota</taxon>
        <taxon>Mucoromycotina</taxon>
        <taxon>Mucoromycetes</taxon>
        <taxon>Mucorales</taxon>
        <taxon>Mucorineae</taxon>
        <taxon>Mucoraceae</taxon>
        <taxon>Mucor</taxon>
    </lineage>
</organism>
<reference evidence="3" key="1">
    <citation type="submission" date="2020-12" db="EMBL/GenBank/DDBJ databases">
        <title>Metabolic potential, ecology and presence of endohyphal bacteria is reflected in genomic diversity of Mucoromycotina.</title>
        <authorList>
            <person name="Muszewska A."/>
            <person name="Okrasinska A."/>
            <person name="Steczkiewicz K."/>
            <person name="Drgas O."/>
            <person name="Orlowska M."/>
            <person name="Perlinska-Lenart U."/>
            <person name="Aleksandrzak-Piekarczyk T."/>
            <person name="Szatraj K."/>
            <person name="Zielenkiewicz U."/>
            <person name="Pilsyk S."/>
            <person name="Malc E."/>
            <person name="Mieczkowski P."/>
            <person name="Kruszewska J.S."/>
            <person name="Biernat P."/>
            <person name="Pawlowska J."/>
        </authorList>
    </citation>
    <scope>NUCLEOTIDE SEQUENCE</scope>
    <source>
        <strain evidence="3">CBS 226.32</strain>
    </source>
</reference>
<dbReference type="AlphaFoldDB" id="A0A8H7QT14"/>
<evidence type="ECO:0000313" key="4">
    <source>
        <dbReference type="Proteomes" id="UP000650833"/>
    </source>
</evidence>
<dbReference type="Proteomes" id="UP000650833">
    <property type="component" value="Unassembled WGS sequence"/>
</dbReference>
<dbReference type="InterPro" id="IPR057965">
    <property type="entry name" value="STEEP1_dom"/>
</dbReference>
<dbReference type="OrthoDB" id="418131at2759"/>
<dbReference type="GO" id="GO:0005737">
    <property type="term" value="C:cytoplasm"/>
    <property type="evidence" value="ECO:0007669"/>
    <property type="project" value="GOC"/>
</dbReference>
<dbReference type="InterPro" id="IPR029704">
    <property type="entry name" value="STEEP-like"/>
</dbReference>
<evidence type="ECO:0000259" key="2">
    <source>
        <dbReference type="Pfam" id="PF25809"/>
    </source>
</evidence>
<comment type="caution">
    <text evidence="3">The sequence shown here is derived from an EMBL/GenBank/DDBJ whole genome shotgun (WGS) entry which is preliminary data.</text>
</comment>
<protein>
    <recommendedName>
        <fullName evidence="2">STEEP1 domain-containing protein</fullName>
    </recommendedName>
</protein>
<proteinExistence type="inferred from homology"/>
<dbReference type="GO" id="GO:0090158">
    <property type="term" value="P:endoplasmic reticulum membrane organization"/>
    <property type="evidence" value="ECO:0007669"/>
    <property type="project" value="TreeGrafter"/>
</dbReference>
<gene>
    <name evidence="3" type="ORF">INT46_008702</name>
</gene>
<dbReference type="PANTHER" id="PTHR46355">
    <property type="entry name" value="UPF0428 PROTEIN CXORF56"/>
    <property type="match status" value="1"/>
</dbReference>
<dbReference type="EMBL" id="JAEPRC010000444">
    <property type="protein sequence ID" value="KAG2197101.1"/>
    <property type="molecule type" value="Genomic_DNA"/>
</dbReference>
<accession>A0A8H7QT14</accession>
<keyword evidence="4" id="KW-1185">Reference proteome</keyword>
<comment type="similarity">
    <text evidence="1">Belongs to the STEEP1 family.</text>
</comment>
<dbReference type="PANTHER" id="PTHR46355:SF1">
    <property type="entry name" value="STING ER EXIT PROTEIN"/>
    <property type="match status" value="1"/>
</dbReference>
<dbReference type="GO" id="GO:0006888">
    <property type="term" value="P:endoplasmic reticulum to Golgi vesicle-mediated transport"/>
    <property type="evidence" value="ECO:0007669"/>
    <property type="project" value="TreeGrafter"/>
</dbReference>
<dbReference type="Pfam" id="PF25809">
    <property type="entry name" value="STEEP1"/>
    <property type="match status" value="1"/>
</dbReference>
<name>A0A8H7QT14_9FUNG</name>
<evidence type="ECO:0000256" key="1">
    <source>
        <dbReference type="ARBA" id="ARBA00024205"/>
    </source>
</evidence>
<sequence length="150" mass="16775">MPKIVSSSVVSSSDHAIKPEDQPKSLHVYYCLCSEFALVIDADLRQLPRRRTDNAIIVSNVRRTYKLTAEAGECVLLKRRDGYEKQFRYHCPRCQLVIAYEMNEHRKSGPYTYVLDGALTENQGHAPANAIIDVLPISSTTTSTTITSAS</sequence>
<feature type="domain" description="STEEP1" evidence="2">
    <location>
        <begin position="21"/>
        <end position="128"/>
    </location>
</feature>